<feature type="binding site" evidence="9">
    <location>
        <position position="165"/>
    </location>
    <ligand>
        <name>anthranilate</name>
        <dbReference type="ChEBI" id="CHEBI:16567"/>
        <label>2</label>
    </ligand>
</feature>
<dbReference type="Gene3D" id="3.40.1030.10">
    <property type="entry name" value="Nucleoside phosphorylase/phosphoribosyltransferase catalytic domain"/>
    <property type="match status" value="1"/>
</dbReference>
<comment type="cofactor">
    <cofactor evidence="9">
        <name>Mg(2+)</name>
        <dbReference type="ChEBI" id="CHEBI:18420"/>
    </cofactor>
    <text evidence="9">Binds 2 magnesium ions per monomer.</text>
</comment>
<feature type="domain" description="Glycosyl transferase family 3 N-terminal" evidence="11">
    <location>
        <begin position="3"/>
        <end position="64"/>
    </location>
</feature>
<dbReference type="HAMAP" id="MF_00211">
    <property type="entry name" value="TrpD"/>
    <property type="match status" value="1"/>
</dbReference>
<dbReference type="InterPro" id="IPR017459">
    <property type="entry name" value="Glycosyl_Trfase_fam3_N_dom"/>
</dbReference>
<keyword evidence="13" id="KW-1185">Reference proteome</keyword>
<dbReference type="SUPFAM" id="SSF47648">
    <property type="entry name" value="Nucleoside phosphorylase/phosphoribosyltransferase N-terminal domain"/>
    <property type="match status" value="1"/>
</dbReference>
<dbReference type="InterPro" id="IPR036320">
    <property type="entry name" value="Glycosyl_Trfase_fam3_N_dom_sf"/>
</dbReference>
<reference evidence="12 13" key="1">
    <citation type="submission" date="2017-05" db="EMBL/GenBank/DDBJ databases">
        <title>Vagococcus spp. assemblies.</title>
        <authorList>
            <person name="Gulvik C.A."/>
        </authorList>
    </citation>
    <scope>NUCLEOTIDE SEQUENCE [LARGE SCALE GENOMIC DNA]</scope>
    <source>
        <strain evidence="12 13">LMG 24798</strain>
    </source>
</reference>
<evidence type="ECO:0000256" key="6">
    <source>
        <dbReference type="ARBA" id="ARBA00023141"/>
    </source>
</evidence>
<feature type="binding site" evidence="9">
    <location>
        <begin position="107"/>
        <end position="115"/>
    </location>
    <ligand>
        <name>5-phospho-alpha-D-ribose 1-diphosphate</name>
        <dbReference type="ChEBI" id="CHEBI:58017"/>
    </ligand>
</feature>
<evidence type="ECO:0000256" key="1">
    <source>
        <dbReference type="ARBA" id="ARBA00004907"/>
    </source>
</evidence>
<comment type="catalytic activity">
    <reaction evidence="7 9">
        <text>N-(5-phospho-beta-D-ribosyl)anthranilate + diphosphate = 5-phospho-alpha-D-ribose 1-diphosphate + anthranilate</text>
        <dbReference type="Rhea" id="RHEA:11768"/>
        <dbReference type="ChEBI" id="CHEBI:16567"/>
        <dbReference type="ChEBI" id="CHEBI:18277"/>
        <dbReference type="ChEBI" id="CHEBI:33019"/>
        <dbReference type="ChEBI" id="CHEBI:58017"/>
        <dbReference type="EC" id="2.4.2.18"/>
    </reaction>
</comment>
<dbReference type="Gene3D" id="1.20.970.10">
    <property type="entry name" value="Transferase, Pyrimidine Nucleoside Phosphorylase, Chain C"/>
    <property type="match status" value="1"/>
</dbReference>
<dbReference type="InterPro" id="IPR005940">
    <property type="entry name" value="Anthranilate_Pribosyl_Tfrase"/>
</dbReference>
<comment type="pathway">
    <text evidence="1 9">Amino-acid biosynthesis; L-tryptophan biosynthesis; L-tryptophan from chorismate: step 2/5.</text>
</comment>
<evidence type="ECO:0000256" key="5">
    <source>
        <dbReference type="ARBA" id="ARBA00022822"/>
    </source>
</evidence>
<accession>A0A430AM61</accession>
<keyword evidence="2 9" id="KW-0028">Amino-acid biosynthesis</keyword>
<name>A0A430AM61_9ENTE</name>
<evidence type="ECO:0000259" key="10">
    <source>
        <dbReference type="Pfam" id="PF00591"/>
    </source>
</evidence>
<feature type="binding site" evidence="9">
    <location>
        <position position="119"/>
    </location>
    <ligand>
        <name>5-phospho-alpha-D-ribose 1-diphosphate</name>
        <dbReference type="ChEBI" id="CHEBI:58017"/>
    </ligand>
</feature>
<dbReference type="NCBIfam" id="TIGR01245">
    <property type="entry name" value="trpD"/>
    <property type="match status" value="1"/>
</dbReference>
<dbReference type="EC" id="2.4.2.18" evidence="9"/>
<proteinExistence type="inferred from homology"/>
<evidence type="ECO:0000259" key="11">
    <source>
        <dbReference type="Pfam" id="PF02885"/>
    </source>
</evidence>
<evidence type="ECO:0000256" key="3">
    <source>
        <dbReference type="ARBA" id="ARBA00022676"/>
    </source>
</evidence>
<feature type="binding site" evidence="9">
    <location>
        <position position="225"/>
    </location>
    <ligand>
        <name>Mg(2+)</name>
        <dbReference type="ChEBI" id="CHEBI:18420"/>
        <label>1</label>
    </ligand>
</feature>
<evidence type="ECO:0000313" key="13">
    <source>
        <dbReference type="Proteomes" id="UP000286773"/>
    </source>
</evidence>
<keyword evidence="4 9" id="KW-0808">Transferase</keyword>
<keyword evidence="5 9" id="KW-0822">Tryptophan biosynthesis</keyword>
<feature type="binding site" evidence="9">
    <location>
        <position position="224"/>
    </location>
    <ligand>
        <name>Mg(2+)</name>
        <dbReference type="ChEBI" id="CHEBI:18420"/>
        <label>2</label>
    </ligand>
</feature>
<keyword evidence="3 9" id="KW-0328">Glycosyltransferase</keyword>
<evidence type="ECO:0000256" key="9">
    <source>
        <dbReference type="HAMAP-Rule" id="MF_00211"/>
    </source>
</evidence>
<gene>
    <name evidence="9" type="primary">trpD</name>
    <name evidence="12" type="ORF">CBF27_13160</name>
</gene>
<keyword evidence="9" id="KW-0479">Metal-binding</keyword>
<evidence type="ECO:0000256" key="7">
    <source>
        <dbReference type="ARBA" id="ARBA00052328"/>
    </source>
</evidence>
<dbReference type="Pfam" id="PF00591">
    <property type="entry name" value="Glycos_transf_3"/>
    <property type="match status" value="1"/>
</dbReference>
<dbReference type="AlphaFoldDB" id="A0A430AM61"/>
<evidence type="ECO:0000256" key="2">
    <source>
        <dbReference type="ARBA" id="ARBA00022605"/>
    </source>
</evidence>
<evidence type="ECO:0000256" key="4">
    <source>
        <dbReference type="ARBA" id="ARBA00022679"/>
    </source>
</evidence>
<dbReference type="GO" id="GO:0000162">
    <property type="term" value="P:L-tryptophan biosynthetic process"/>
    <property type="evidence" value="ECO:0007669"/>
    <property type="project" value="UniProtKB-UniRule"/>
</dbReference>
<evidence type="ECO:0000256" key="8">
    <source>
        <dbReference type="ARBA" id="ARBA00061188"/>
    </source>
</evidence>
<dbReference type="Pfam" id="PF02885">
    <property type="entry name" value="Glycos_trans_3N"/>
    <property type="match status" value="1"/>
</dbReference>
<dbReference type="GO" id="GO:0004048">
    <property type="term" value="F:anthranilate phosphoribosyltransferase activity"/>
    <property type="evidence" value="ECO:0007669"/>
    <property type="project" value="UniProtKB-UniRule"/>
</dbReference>
<dbReference type="GO" id="GO:0000287">
    <property type="term" value="F:magnesium ion binding"/>
    <property type="evidence" value="ECO:0007669"/>
    <property type="project" value="UniProtKB-UniRule"/>
</dbReference>
<comment type="caution">
    <text evidence="9">Lacks conserved residue(s) required for the propagation of feature annotation.</text>
</comment>
<dbReference type="InterPro" id="IPR035902">
    <property type="entry name" value="Nuc_phospho_transferase"/>
</dbReference>
<dbReference type="PANTHER" id="PTHR43285">
    <property type="entry name" value="ANTHRANILATE PHOSPHORIBOSYLTRANSFERASE"/>
    <property type="match status" value="1"/>
</dbReference>
<evidence type="ECO:0000313" key="12">
    <source>
        <dbReference type="EMBL" id="RSU09240.1"/>
    </source>
</evidence>
<organism evidence="12 13">
    <name type="scientific">Vagococcus acidifermentans</name>
    <dbReference type="NCBI Taxonomy" id="564710"/>
    <lineage>
        <taxon>Bacteria</taxon>
        <taxon>Bacillati</taxon>
        <taxon>Bacillota</taxon>
        <taxon>Bacilli</taxon>
        <taxon>Lactobacillales</taxon>
        <taxon>Enterococcaceae</taxon>
        <taxon>Vagococcus</taxon>
    </lineage>
</organism>
<dbReference type="OrthoDB" id="9806430at2"/>
<comment type="similarity">
    <text evidence="9">Belongs to the anthranilate phosphoribosyltransferase family.</text>
</comment>
<keyword evidence="9" id="KW-0460">Magnesium</keyword>
<comment type="caution">
    <text evidence="12">The sequence shown here is derived from an EMBL/GenBank/DDBJ whole genome shotgun (WGS) entry which is preliminary data.</text>
</comment>
<feature type="binding site" evidence="9">
    <location>
        <position position="91"/>
    </location>
    <ligand>
        <name>Mg(2+)</name>
        <dbReference type="ChEBI" id="CHEBI:18420"/>
        <label>1</label>
    </ligand>
</feature>
<feature type="binding site" evidence="9">
    <location>
        <position position="79"/>
    </location>
    <ligand>
        <name>5-phospho-alpha-D-ribose 1-diphosphate</name>
        <dbReference type="ChEBI" id="CHEBI:58017"/>
    </ligand>
</feature>
<dbReference type="PANTHER" id="PTHR43285:SF2">
    <property type="entry name" value="ANTHRANILATE PHOSPHORIBOSYLTRANSFERASE"/>
    <property type="match status" value="1"/>
</dbReference>
<dbReference type="UniPathway" id="UPA00035">
    <property type="reaction ID" value="UER00041"/>
</dbReference>
<feature type="binding site" evidence="9">
    <location>
        <begin position="89"/>
        <end position="92"/>
    </location>
    <ligand>
        <name>5-phospho-alpha-D-ribose 1-diphosphate</name>
        <dbReference type="ChEBI" id="CHEBI:58017"/>
    </ligand>
</feature>
<feature type="binding site" evidence="9">
    <location>
        <begin position="82"/>
        <end position="83"/>
    </location>
    <ligand>
        <name>5-phospho-alpha-D-ribose 1-diphosphate</name>
        <dbReference type="ChEBI" id="CHEBI:58017"/>
    </ligand>
</feature>
<feature type="binding site" evidence="9">
    <location>
        <position position="225"/>
    </location>
    <ligand>
        <name>Mg(2+)</name>
        <dbReference type="ChEBI" id="CHEBI:18420"/>
        <label>2</label>
    </ligand>
</feature>
<feature type="binding site" evidence="9">
    <location>
        <position position="110"/>
    </location>
    <ligand>
        <name>anthranilate</name>
        <dbReference type="ChEBI" id="CHEBI:16567"/>
        <label>1</label>
    </ligand>
</feature>
<comment type="subunit">
    <text evidence="9">Homodimer.</text>
</comment>
<dbReference type="Proteomes" id="UP000286773">
    <property type="component" value="Unassembled WGS sequence"/>
</dbReference>
<keyword evidence="6 9" id="KW-0057">Aromatic amino acid biosynthesis</keyword>
<feature type="binding site" evidence="9">
    <location>
        <position position="79"/>
    </location>
    <ligand>
        <name>anthranilate</name>
        <dbReference type="ChEBI" id="CHEBI:16567"/>
        <label>1</label>
    </ligand>
</feature>
<comment type="similarity">
    <text evidence="8">In the C-terminal section; belongs to the anthranilate phosphoribosyltransferase family.</text>
</comment>
<sequence>MQQIYNRLYNGSHLDFQQMTEFAQNIVSGNVSESQLGAALVAMKFNGVSAEELAALAAVMQHHALPIAYNTCDAMDNCGTGGDYSNSFNISTAAAFVLAAGGITMAKHGNRGISSRSGSADVLEYLGVDIRASADKITALLDQLGIAFLFAPALHPVMRAVMKIRKELATPTVFNLLGPLINPVPLKTQLMGTYAKDSMVETAGALGKLGRKRALVIHGHNGMDEANLAGNTTCALFTQGKVEKFTVDPAFYGFERAPIEAITGGDARHNAAILLDVLANKPSVYLDTVILNAGLGFFANGKTKDISAGIELARMCVASGAAYDKLFALIQYN</sequence>
<dbReference type="FunFam" id="3.40.1030.10:FF:000002">
    <property type="entry name" value="Anthranilate phosphoribosyltransferase"/>
    <property type="match status" value="1"/>
</dbReference>
<feature type="binding site" evidence="9">
    <location>
        <position position="87"/>
    </location>
    <ligand>
        <name>5-phospho-alpha-D-ribose 1-diphosphate</name>
        <dbReference type="ChEBI" id="CHEBI:58017"/>
    </ligand>
</feature>
<feature type="domain" description="Glycosyl transferase family 3" evidence="10">
    <location>
        <begin position="73"/>
        <end position="323"/>
    </location>
</feature>
<comment type="function">
    <text evidence="9">Catalyzes the transfer of the phosphoribosyl group of 5-phosphorylribose-1-pyrophosphate (PRPP) to anthranilate to yield N-(5'-phosphoribosyl)-anthranilate (PRA).</text>
</comment>
<protein>
    <recommendedName>
        <fullName evidence="9">Anthranilate phosphoribosyltransferase</fullName>
        <ecNumber evidence="9">2.4.2.18</ecNumber>
    </recommendedName>
</protein>
<dbReference type="InterPro" id="IPR000312">
    <property type="entry name" value="Glycosyl_Trfase_fam3"/>
</dbReference>
<dbReference type="SUPFAM" id="SSF52418">
    <property type="entry name" value="Nucleoside phosphorylase/phosphoribosyltransferase catalytic domain"/>
    <property type="match status" value="1"/>
</dbReference>
<dbReference type="EMBL" id="NGKC01000021">
    <property type="protein sequence ID" value="RSU09240.1"/>
    <property type="molecule type" value="Genomic_DNA"/>
</dbReference>
<dbReference type="GO" id="GO:0005829">
    <property type="term" value="C:cytosol"/>
    <property type="evidence" value="ECO:0007669"/>
    <property type="project" value="TreeGrafter"/>
</dbReference>
<dbReference type="RefSeq" id="WP_126815071.1">
    <property type="nucleotide sequence ID" value="NZ_NGKC01000021.1"/>
</dbReference>